<evidence type="ECO:0000313" key="1">
    <source>
        <dbReference type="EMBL" id="GAF85679.1"/>
    </source>
</evidence>
<feature type="non-terminal residue" evidence="1">
    <location>
        <position position="1"/>
    </location>
</feature>
<proteinExistence type="predicted"/>
<dbReference type="AlphaFoldDB" id="X0SXG8"/>
<organism evidence="1">
    <name type="scientific">marine sediment metagenome</name>
    <dbReference type="NCBI Taxonomy" id="412755"/>
    <lineage>
        <taxon>unclassified sequences</taxon>
        <taxon>metagenomes</taxon>
        <taxon>ecological metagenomes</taxon>
    </lineage>
</organism>
<dbReference type="EMBL" id="BARS01001134">
    <property type="protein sequence ID" value="GAF85679.1"/>
    <property type="molecule type" value="Genomic_DNA"/>
</dbReference>
<comment type="caution">
    <text evidence="1">The sequence shown here is derived from an EMBL/GenBank/DDBJ whole genome shotgun (WGS) entry which is preliminary data.</text>
</comment>
<sequence>LIDWGGEGLNNKGISLADIVQNTNKDILITKFEDLALTQWYTQIFSNRLG</sequence>
<reference evidence="1" key="1">
    <citation type="journal article" date="2014" name="Front. Microbiol.">
        <title>High frequency of phylogenetically diverse reductive dehalogenase-homologous genes in deep subseafloor sedimentary metagenomes.</title>
        <authorList>
            <person name="Kawai M."/>
            <person name="Futagami T."/>
            <person name="Toyoda A."/>
            <person name="Takaki Y."/>
            <person name="Nishi S."/>
            <person name="Hori S."/>
            <person name="Arai W."/>
            <person name="Tsubouchi T."/>
            <person name="Morono Y."/>
            <person name="Uchiyama I."/>
            <person name="Ito T."/>
            <person name="Fujiyama A."/>
            <person name="Inagaki F."/>
            <person name="Takami H."/>
        </authorList>
    </citation>
    <scope>NUCLEOTIDE SEQUENCE</scope>
    <source>
        <strain evidence="1">Expedition CK06-06</strain>
    </source>
</reference>
<name>X0SXG8_9ZZZZ</name>
<gene>
    <name evidence="1" type="ORF">S01H1_02373</name>
</gene>
<protein>
    <submittedName>
        <fullName evidence="1">Uncharacterized protein</fullName>
    </submittedName>
</protein>
<accession>X0SXG8</accession>